<dbReference type="Pfam" id="PF05699">
    <property type="entry name" value="Dimer_Tnp_hAT"/>
    <property type="match status" value="1"/>
</dbReference>
<proteinExistence type="predicted"/>
<dbReference type="InterPro" id="IPR012337">
    <property type="entry name" value="RNaseH-like_sf"/>
</dbReference>
<dbReference type="PANTHER" id="PTHR46481">
    <property type="entry name" value="ZINC FINGER BED DOMAIN-CONTAINING PROTEIN 4"/>
    <property type="match status" value="1"/>
</dbReference>
<gene>
    <name evidence="7" type="ORF">GCK72_025711</name>
</gene>
<evidence type="ECO:0000313" key="7">
    <source>
        <dbReference type="EMBL" id="KAF1749244.1"/>
    </source>
</evidence>
<keyword evidence="5" id="KW-0539">Nucleus</keyword>
<protein>
    <recommendedName>
        <fullName evidence="6">HAT C-terminal dimerisation domain-containing protein</fullName>
    </recommendedName>
</protein>
<comment type="caution">
    <text evidence="7">The sequence shown here is derived from an EMBL/GenBank/DDBJ whole genome shotgun (WGS) entry which is preliminary data.</text>
</comment>
<comment type="subcellular location">
    <subcellularLocation>
        <location evidence="1">Nucleus</location>
    </subcellularLocation>
</comment>
<dbReference type="KEGG" id="crq:GCK72_025711"/>
<dbReference type="InterPro" id="IPR052035">
    <property type="entry name" value="ZnF_BED_domain_contain"/>
</dbReference>
<evidence type="ECO:0000313" key="8">
    <source>
        <dbReference type="Proteomes" id="UP000483820"/>
    </source>
</evidence>
<evidence type="ECO:0000256" key="2">
    <source>
        <dbReference type="ARBA" id="ARBA00022723"/>
    </source>
</evidence>
<dbReference type="Proteomes" id="UP000483820">
    <property type="component" value="Chromosome X"/>
</dbReference>
<evidence type="ECO:0000256" key="4">
    <source>
        <dbReference type="ARBA" id="ARBA00022833"/>
    </source>
</evidence>
<dbReference type="GO" id="GO:0005634">
    <property type="term" value="C:nucleus"/>
    <property type="evidence" value="ECO:0007669"/>
    <property type="project" value="UniProtKB-SubCell"/>
</dbReference>
<dbReference type="CTD" id="78777948"/>
<accession>A0A6A5G3Q1</accession>
<keyword evidence="2" id="KW-0479">Metal-binding</keyword>
<dbReference type="GO" id="GO:0008270">
    <property type="term" value="F:zinc ion binding"/>
    <property type="evidence" value="ECO:0007669"/>
    <property type="project" value="UniProtKB-KW"/>
</dbReference>
<dbReference type="GeneID" id="78777948"/>
<evidence type="ECO:0000256" key="1">
    <source>
        <dbReference type="ARBA" id="ARBA00004123"/>
    </source>
</evidence>
<dbReference type="RefSeq" id="XP_053580020.1">
    <property type="nucleotide sequence ID" value="XM_053736454.1"/>
</dbReference>
<name>A0A6A5G3Q1_CAERE</name>
<reference evidence="7 8" key="1">
    <citation type="submission" date="2019-12" db="EMBL/GenBank/DDBJ databases">
        <title>Chromosome-level assembly of the Caenorhabditis remanei genome.</title>
        <authorList>
            <person name="Teterina A.A."/>
            <person name="Willis J.H."/>
            <person name="Phillips P.C."/>
        </authorList>
    </citation>
    <scope>NUCLEOTIDE SEQUENCE [LARGE SCALE GENOMIC DNA]</scope>
    <source>
        <strain evidence="7 8">PX506</strain>
        <tissue evidence="7">Whole organism</tissue>
    </source>
</reference>
<dbReference type="AlphaFoldDB" id="A0A6A5G3Q1"/>
<dbReference type="PANTHER" id="PTHR46481:SF10">
    <property type="entry name" value="ZINC FINGER BED DOMAIN-CONTAINING PROTEIN 39"/>
    <property type="match status" value="1"/>
</dbReference>
<dbReference type="GO" id="GO:0046983">
    <property type="term" value="F:protein dimerization activity"/>
    <property type="evidence" value="ECO:0007669"/>
    <property type="project" value="InterPro"/>
</dbReference>
<feature type="domain" description="HAT C-terminal dimerisation" evidence="6">
    <location>
        <begin position="159"/>
        <end position="208"/>
    </location>
</feature>
<organism evidence="7 8">
    <name type="scientific">Caenorhabditis remanei</name>
    <name type="common">Caenorhabditis vulgaris</name>
    <dbReference type="NCBI Taxonomy" id="31234"/>
    <lineage>
        <taxon>Eukaryota</taxon>
        <taxon>Metazoa</taxon>
        <taxon>Ecdysozoa</taxon>
        <taxon>Nematoda</taxon>
        <taxon>Chromadorea</taxon>
        <taxon>Rhabditida</taxon>
        <taxon>Rhabditina</taxon>
        <taxon>Rhabditomorpha</taxon>
        <taxon>Rhabditoidea</taxon>
        <taxon>Rhabditidae</taxon>
        <taxon>Peloderinae</taxon>
        <taxon>Caenorhabditis</taxon>
    </lineage>
</organism>
<keyword evidence="4" id="KW-0862">Zinc</keyword>
<evidence type="ECO:0000259" key="6">
    <source>
        <dbReference type="Pfam" id="PF05699"/>
    </source>
</evidence>
<dbReference type="SUPFAM" id="SSF53098">
    <property type="entry name" value="Ribonuclease H-like"/>
    <property type="match status" value="1"/>
</dbReference>
<sequence length="230" mass="26129">MEVSNFVFNILEQLQKANDQIRHRFYQTASVIIPILKVLLHKLTNVVNNGASVSEQLIGRNVLNKLETASNNSQKNVVLKTATFLDPRFKNEFFSECHKNYMIHHFKARFDKVIKEEVLTEETTDFDQFVQVKSSTSPSEPKIVCLEKEIEAYLCKDTNSKTDPTDFWMQNQSQLPILKSLASEYLPIPASASGTEKLFEDGQKMISKGFISGIRDDFIFCSANIAGYGC</sequence>
<evidence type="ECO:0000256" key="5">
    <source>
        <dbReference type="ARBA" id="ARBA00023242"/>
    </source>
</evidence>
<keyword evidence="3" id="KW-0863">Zinc-finger</keyword>
<evidence type="ECO:0000256" key="3">
    <source>
        <dbReference type="ARBA" id="ARBA00022771"/>
    </source>
</evidence>
<dbReference type="InterPro" id="IPR008906">
    <property type="entry name" value="HATC_C_dom"/>
</dbReference>
<dbReference type="EMBL" id="WUAV01000006">
    <property type="protein sequence ID" value="KAF1749244.1"/>
    <property type="molecule type" value="Genomic_DNA"/>
</dbReference>